<keyword evidence="5" id="KW-1185">Reference proteome</keyword>
<dbReference type="AlphaFoldDB" id="A0AAE7ALC1"/>
<sequence>MPKDSKNVASKHFSGEIFDKPLIMEGFIESEPTRYIAEMPYYLTRYEFSIIKKPDNTEMYFNLFAGASIGLLISIIGKAVASLVAKEDPQLAGWEIISLVIGLFICLVTKRFVKSNEDKEKEDLLNAIEEHFINNKKRKLHVTKGEWQ</sequence>
<dbReference type="EMBL" id="CP038444">
    <property type="protein sequence ID" value="QJT32556.1"/>
    <property type="molecule type" value="Genomic_DNA"/>
</dbReference>
<evidence type="ECO:0000313" key="2">
    <source>
        <dbReference type="EMBL" id="QJT32556.1"/>
    </source>
</evidence>
<evidence type="ECO:0000313" key="3">
    <source>
        <dbReference type="EMBL" id="QJT38422.1"/>
    </source>
</evidence>
<dbReference type="RefSeq" id="WP_171269421.1">
    <property type="nucleotide sequence ID" value="NZ_CP038444.1"/>
</dbReference>
<feature type="transmembrane region" description="Helical" evidence="1">
    <location>
        <begin position="91"/>
        <end position="109"/>
    </location>
</feature>
<reference evidence="4 5" key="1">
    <citation type="submission" date="2019-03" db="EMBL/GenBank/DDBJ databases">
        <title>Novel transposon Tn6433 accelerates the dissemination of tet(E) in Aeromonas from aerobic biofilm under oxytetracycline stress.</title>
        <authorList>
            <person name="Shi Y."/>
            <person name="Tian Z."/>
            <person name="Zhang Y."/>
            <person name="Zhang H."/>
            <person name="Yang M."/>
        </authorList>
    </citation>
    <scope>NUCLEOTIDE SEQUENCE [LARGE SCALE GENOMIC DNA]</scope>
    <source>
        <strain evidence="3 5">R50-22</strain>
        <strain evidence="2 4">T5-8</strain>
    </source>
</reference>
<evidence type="ECO:0000313" key="5">
    <source>
        <dbReference type="Proteomes" id="UP000502657"/>
    </source>
</evidence>
<dbReference type="EMBL" id="CP038448">
    <property type="protein sequence ID" value="QJT38422.1"/>
    <property type="molecule type" value="Genomic_DNA"/>
</dbReference>
<keyword evidence="1" id="KW-1133">Transmembrane helix</keyword>
<feature type="transmembrane region" description="Helical" evidence="1">
    <location>
        <begin position="60"/>
        <end position="85"/>
    </location>
</feature>
<proteinExistence type="predicted"/>
<evidence type="ECO:0000256" key="1">
    <source>
        <dbReference type="SAM" id="Phobius"/>
    </source>
</evidence>
<dbReference type="Proteomes" id="UP000502006">
    <property type="component" value="Chromosome"/>
</dbReference>
<keyword evidence="1" id="KW-0812">Transmembrane</keyword>
<accession>A0AAE7ALC1</accession>
<keyword evidence="1" id="KW-0472">Membrane</keyword>
<organism evidence="2 4">
    <name type="scientific">Aeromonas media</name>
    <dbReference type="NCBI Taxonomy" id="651"/>
    <lineage>
        <taxon>Bacteria</taxon>
        <taxon>Pseudomonadati</taxon>
        <taxon>Pseudomonadota</taxon>
        <taxon>Gammaproteobacteria</taxon>
        <taxon>Aeromonadales</taxon>
        <taxon>Aeromonadaceae</taxon>
        <taxon>Aeromonas</taxon>
    </lineage>
</organism>
<dbReference type="Proteomes" id="UP000502657">
    <property type="component" value="Chromosome"/>
</dbReference>
<evidence type="ECO:0000313" key="4">
    <source>
        <dbReference type="Proteomes" id="UP000502006"/>
    </source>
</evidence>
<protein>
    <submittedName>
        <fullName evidence="2">Uncharacterized protein</fullName>
    </submittedName>
</protein>
<name>A0AAE7ALC1_AERME</name>
<gene>
    <name evidence="2" type="ORF">E4186_22025</name>
    <name evidence="3" type="ORF">E4188_07645</name>
</gene>